<sequence>MKTQRLSFLLNTDDACEGVAKGSLMCHRYSQLCLIGLKMGGHPSTVTPPLFFMPRYAFTLYPPNGSNRSSQDQRRRNHTSIDLID</sequence>
<dbReference type="AlphaFoldDB" id="A0A9E7GM60"/>
<evidence type="ECO:0000313" key="2">
    <source>
        <dbReference type="EMBL" id="URE17280.1"/>
    </source>
</evidence>
<feature type="region of interest" description="Disordered" evidence="1">
    <location>
        <begin position="62"/>
        <end position="85"/>
    </location>
</feature>
<name>A0A9E7GM60_9LILI</name>
<evidence type="ECO:0000256" key="1">
    <source>
        <dbReference type="SAM" id="MobiDB-lite"/>
    </source>
</evidence>
<evidence type="ECO:0000313" key="3">
    <source>
        <dbReference type="Proteomes" id="UP001055439"/>
    </source>
</evidence>
<proteinExistence type="predicted"/>
<dbReference type="Proteomes" id="UP001055439">
    <property type="component" value="Chromosome 7"/>
</dbReference>
<protein>
    <submittedName>
        <fullName evidence="2">Uncharacterized protein</fullName>
    </submittedName>
</protein>
<dbReference type="EMBL" id="CP097509">
    <property type="protein sequence ID" value="URE17280.1"/>
    <property type="molecule type" value="Genomic_DNA"/>
</dbReference>
<accession>A0A9E7GM60</accession>
<reference evidence="2" key="1">
    <citation type="submission" date="2022-05" db="EMBL/GenBank/DDBJ databases">
        <title>The Musa troglodytarum L. genome provides insights into the mechanism of non-climacteric behaviour and enrichment of carotenoids.</title>
        <authorList>
            <person name="Wang J."/>
        </authorList>
    </citation>
    <scope>NUCLEOTIDE SEQUENCE</scope>
    <source>
        <tissue evidence="2">Leaf</tissue>
    </source>
</reference>
<organism evidence="2 3">
    <name type="scientific">Musa troglodytarum</name>
    <name type="common">fe'i banana</name>
    <dbReference type="NCBI Taxonomy" id="320322"/>
    <lineage>
        <taxon>Eukaryota</taxon>
        <taxon>Viridiplantae</taxon>
        <taxon>Streptophyta</taxon>
        <taxon>Embryophyta</taxon>
        <taxon>Tracheophyta</taxon>
        <taxon>Spermatophyta</taxon>
        <taxon>Magnoliopsida</taxon>
        <taxon>Liliopsida</taxon>
        <taxon>Zingiberales</taxon>
        <taxon>Musaceae</taxon>
        <taxon>Musa</taxon>
    </lineage>
</organism>
<keyword evidence="3" id="KW-1185">Reference proteome</keyword>
<gene>
    <name evidence="2" type="ORF">MUK42_05226</name>
</gene>